<dbReference type="eggNOG" id="COG0510">
    <property type="taxonomic scope" value="Bacteria"/>
</dbReference>
<dbReference type="Proteomes" id="UP000030300">
    <property type="component" value="Chromosome"/>
</dbReference>
<dbReference type="KEGG" id="psim:KR76_24000"/>
<reference evidence="1 2" key="1">
    <citation type="journal article" date="2015" name="Genome Announc.">
        <title>Complete Genome Sequence of Steroid-Transforming Nocardioides simplex VKM Ac-2033D.</title>
        <authorList>
            <person name="Shtratnikova V.Y."/>
            <person name="Schelkunov M.I."/>
            <person name="Pekov Y.A."/>
            <person name="Fokina V.V."/>
            <person name="Logacheva M.D."/>
            <person name="Sokolov S.L."/>
            <person name="Bragin E.Y."/>
            <person name="Ashapkin V.V."/>
            <person name="Donova M.V."/>
        </authorList>
    </citation>
    <scope>NUCLEOTIDE SEQUENCE [LARGE SCALE GENOMIC DNA]</scope>
    <source>
        <strain evidence="1 2">VKM Ac-2033D</strain>
    </source>
</reference>
<dbReference type="EMBL" id="CP009896">
    <property type="protein sequence ID" value="AIY19075.1"/>
    <property type="molecule type" value="Genomic_DNA"/>
</dbReference>
<evidence type="ECO:0000313" key="1">
    <source>
        <dbReference type="EMBL" id="AIY19075.1"/>
    </source>
</evidence>
<keyword evidence="2" id="KW-1185">Reference proteome</keyword>
<protein>
    <recommendedName>
        <fullName evidence="3">Aminoglycoside phosphotransferase domain-containing protein</fullName>
    </recommendedName>
</protein>
<name>A0A0A1DUJ9_NOCSI</name>
<dbReference type="InterPro" id="IPR011009">
    <property type="entry name" value="Kinase-like_dom_sf"/>
</dbReference>
<dbReference type="AlphaFoldDB" id="A0A0A1DUJ9"/>
<sequence length="392" mass="42091">MGAVMSEDLLSVAAALWPGAETVDAGAPADGRPVRARFAVVHRGPTPTVLVPVEPPSAAAASLRRVSAGSSWWDSTSRVAAGAAVRAVPALLRHRVEVRGGEEGLADHLSAVLGTPVTFSLSIGTARVNRKPVLQVFDATGTCRAFAKVGWTENTCADVAAEGRALAAVTAHQYRHIIPPELVARTSWEGRPVLLTGPLAPSPWARHRRSWTPPDDAMAELASRFGLTDGELATSDWWRRQWQVAGELADPVMRGRLGRAMEKVATVTGRRLIAFGAWHGDWTPWNMAVTGSQVLLWDWERFETGVPTGLDALHYMVSALNLGTPSSPDAVVRALALAAYRDRSLGGEPHVHSLLYLVAILTRYLRLLDAPGGEHLAPRALQTLIALERLCG</sequence>
<evidence type="ECO:0008006" key="3">
    <source>
        <dbReference type="Google" id="ProtNLM"/>
    </source>
</evidence>
<evidence type="ECO:0000313" key="2">
    <source>
        <dbReference type="Proteomes" id="UP000030300"/>
    </source>
</evidence>
<gene>
    <name evidence="1" type="ORF">KR76_24000</name>
</gene>
<organism evidence="1 2">
    <name type="scientific">Nocardioides simplex</name>
    <name type="common">Arthrobacter simplex</name>
    <dbReference type="NCBI Taxonomy" id="2045"/>
    <lineage>
        <taxon>Bacteria</taxon>
        <taxon>Bacillati</taxon>
        <taxon>Actinomycetota</taxon>
        <taxon>Actinomycetes</taxon>
        <taxon>Propionibacteriales</taxon>
        <taxon>Nocardioidaceae</taxon>
        <taxon>Pimelobacter</taxon>
    </lineage>
</organism>
<accession>A0A0A1DUJ9</accession>
<dbReference type="SUPFAM" id="SSF56112">
    <property type="entry name" value="Protein kinase-like (PK-like)"/>
    <property type="match status" value="1"/>
</dbReference>
<proteinExistence type="predicted"/>
<dbReference type="STRING" id="2045.KR76_24000"/>
<dbReference type="HOGENOM" id="CLU_673745_0_0_11"/>